<dbReference type="Proteomes" id="UP001320159">
    <property type="component" value="Unassembled WGS sequence"/>
</dbReference>
<comment type="caution">
    <text evidence="2">The sequence shown here is derived from an EMBL/GenBank/DDBJ whole genome shotgun (WGS) entry which is preliminary data.</text>
</comment>
<evidence type="ECO:0000313" key="3">
    <source>
        <dbReference type="Proteomes" id="UP001320159"/>
    </source>
</evidence>
<proteinExistence type="predicted"/>
<dbReference type="SUPFAM" id="SSF51658">
    <property type="entry name" value="Xylose isomerase-like"/>
    <property type="match status" value="1"/>
</dbReference>
<evidence type="ECO:0000313" key="2">
    <source>
        <dbReference type="EMBL" id="MCD1296325.1"/>
    </source>
</evidence>
<dbReference type="EMBL" id="PGCK01000017">
    <property type="protein sequence ID" value="MCD1296325.1"/>
    <property type="molecule type" value="Genomic_DNA"/>
</dbReference>
<evidence type="ECO:0000259" key="1">
    <source>
        <dbReference type="Pfam" id="PF01261"/>
    </source>
</evidence>
<gene>
    <name evidence="2" type="ORF">CUJ83_15080</name>
</gene>
<dbReference type="PANTHER" id="PTHR12110">
    <property type="entry name" value="HYDROXYPYRUVATE ISOMERASE"/>
    <property type="match status" value="1"/>
</dbReference>
<dbReference type="AlphaFoldDB" id="A0AAP2W648"/>
<keyword evidence="3" id="KW-1185">Reference proteome</keyword>
<dbReference type="InterPro" id="IPR036237">
    <property type="entry name" value="Xyl_isomerase-like_sf"/>
</dbReference>
<keyword evidence="2" id="KW-0413">Isomerase</keyword>
<protein>
    <submittedName>
        <fullName evidence="2">Sugar phosphate isomerase/epimerase</fullName>
    </submittedName>
</protein>
<accession>A0AAP2W648</accession>
<dbReference type="Gene3D" id="3.20.20.150">
    <property type="entry name" value="Divalent-metal-dependent TIM barrel enzymes"/>
    <property type="match status" value="1"/>
</dbReference>
<reference evidence="2 3" key="1">
    <citation type="submission" date="2017-11" db="EMBL/GenBank/DDBJ databases">
        <title>Isolation and Characterization of Family Methanocellaceae Species from Potential Methane Hydrate Area Offshore Southwestern Taiwan.</title>
        <authorList>
            <person name="Zhang W.-L."/>
            <person name="Chen W.-C."/>
            <person name="Lai M.-C."/>
            <person name="Chen S.-C."/>
        </authorList>
    </citation>
    <scope>NUCLEOTIDE SEQUENCE [LARGE SCALE GENOMIC DNA]</scope>
    <source>
        <strain evidence="2 3">CWC-04</strain>
    </source>
</reference>
<feature type="domain" description="Xylose isomerase-like TIM barrel" evidence="1">
    <location>
        <begin position="46"/>
        <end position="238"/>
    </location>
</feature>
<dbReference type="GO" id="GO:0016853">
    <property type="term" value="F:isomerase activity"/>
    <property type="evidence" value="ECO:0007669"/>
    <property type="project" value="UniProtKB-KW"/>
</dbReference>
<organism evidence="2 3">
    <name type="scientific">Methanooceanicella nereidis</name>
    <dbReference type="NCBI Taxonomy" id="2052831"/>
    <lineage>
        <taxon>Archaea</taxon>
        <taxon>Methanobacteriati</taxon>
        <taxon>Methanobacteriota</taxon>
        <taxon>Stenosarchaea group</taxon>
        <taxon>Methanomicrobia</taxon>
        <taxon>Methanocellales</taxon>
        <taxon>Methanocellaceae</taxon>
        <taxon>Methanooceanicella</taxon>
    </lineage>
</organism>
<dbReference type="InterPro" id="IPR050312">
    <property type="entry name" value="IolE/XylAMocC-like"/>
</dbReference>
<name>A0AAP2W648_9EURY</name>
<sequence length="266" mass="30561">MKFGLKVHHTDMRSLLRQKPDALEFLLYENDLSGEWTKGVDFRGPIVVHAPEKYSDGTLVDLGSSREDMRRRAVDIIKKTIDISVRLNASMLVCHPGCVYREPVNVDVSYLIDSMKELLGYSAGRVELLLENMPEIYHNKGELWSAYLFNDWREIRSVLQELDMSMCMDICHAKLYCNSRHIDFISYITVLKPFIKHIHISDALGTSGEGIQIGDGELNFRELYKAIDNVEAIIVPEIDRGFKDNGRGFKIARDRLVRLGYFETEV</sequence>
<dbReference type="InterPro" id="IPR013022">
    <property type="entry name" value="Xyl_isomerase-like_TIM-brl"/>
</dbReference>
<dbReference type="Pfam" id="PF01261">
    <property type="entry name" value="AP_endonuc_2"/>
    <property type="match status" value="1"/>
</dbReference>